<name>A0A482JFG7_9CAUD</name>
<gene>
    <name evidence="3" type="primary">28</name>
    <name evidence="3" type="ORF">SEA_PINNIE_28</name>
</gene>
<dbReference type="Pfam" id="PF01471">
    <property type="entry name" value="PG_binding_1"/>
    <property type="match status" value="1"/>
</dbReference>
<dbReference type="Gene3D" id="1.10.101.10">
    <property type="entry name" value="PGBD-like superfamily/PGBD"/>
    <property type="match status" value="1"/>
</dbReference>
<reference evidence="3 4" key="1">
    <citation type="submission" date="2019-02" db="EMBL/GenBank/DDBJ databases">
        <authorList>
            <person name="Snodgrass R."/>
            <person name="Smith E."/>
            <person name="Crawford I."/>
            <person name="Engstrom J."/>
            <person name="Gendron A."/>
            <person name="Guevara E."/>
            <person name="Kramer K."/>
            <person name="Steinberg Z."/>
            <person name="Walls L."/>
            <person name="Wright R."/>
            <person name="Smith-Flores H.F."/>
            <person name="Ettinger A.-S.H."/>
            <person name="Haydock J."/>
            <person name="Anders K.R."/>
            <person name="Garlena R.A."/>
            <person name="Russell D.A."/>
            <person name="Pope W.H."/>
            <person name="Jacobs-Sera D."/>
            <person name="Hendrix R.W."/>
            <person name="Hatfull G.F."/>
        </authorList>
    </citation>
    <scope>NUCLEOTIDE SEQUENCE [LARGE SCALE GENOMIC DNA]</scope>
</reference>
<organism evidence="3 4">
    <name type="scientific">Mycobacterium phage Pinnie</name>
    <dbReference type="NCBI Taxonomy" id="2517965"/>
    <lineage>
        <taxon>Viruses</taxon>
        <taxon>Duplodnaviria</taxon>
        <taxon>Heunggongvirae</taxon>
        <taxon>Uroviricota</taxon>
        <taxon>Caudoviricetes</taxon>
        <taxon>Gclasvirinae</taxon>
        <taxon>Pinnievirus</taxon>
        <taxon>Pinnievirus pinnie</taxon>
    </lineage>
</organism>
<evidence type="ECO:0000313" key="3">
    <source>
        <dbReference type="EMBL" id="QBP30242.1"/>
    </source>
</evidence>
<dbReference type="Pfam" id="PF13529">
    <property type="entry name" value="Peptidase_C39_2"/>
    <property type="match status" value="1"/>
</dbReference>
<dbReference type="InterPro" id="IPR036505">
    <property type="entry name" value="Amidase/PGRP_sf"/>
</dbReference>
<dbReference type="SUPFAM" id="SSF47090">
    <property type="entry name" value="PGBD-like"/>
    <property type="match status" value="1"/>
</dbReference>
<dbReference type="InterPro" id="IPR036366">
    <property type="entry name" value="PGBDSf"/>
</dbReference>
<feature type="domain" description="Peptidase C39-like" evidence="2">
    <location>
        <begin position="12"/>
        <end position="153"/>
    </location>
</feature>
<dbReference type="GO" id="GO:0008745">
    <property type="term" value="F:N-acetylmuramoyl-L-alanine amidase activity"/>
    <property type="evidence" value="ECO:0007669"/>
    <property type="project" value="InterPro"/>
</dbReference>
<protein>
    <submittedName>
        <fullName evidence="3">Lysin A</fullName>
    </submittedName>
</protein>
<feature type="domain" description="Peptidoglycan binding-like" evidence="1">
    <location>
        <begin position="460"/>
        <end position="514"/>
    </location>
</feature>
<evidence type="ECO:0000259" key="2">
    <source>
        <dbReference type="Pfam" id="PF13529"/>
    </source>
</evidence>
<dbReference type="RefSeq" id="YP_010051763.1">
    <property type="nucleotide sequence ID" value="NC_054447.1"/>
</dbReference>
<sequence length="516" mass="56522">MTEKVLPFDRKIIRQDTGYWCGPASAQMALSSRGKFVDEATLARECRTTTNGTDNVGLIERVLDVRIPDAKYLSVYPGGLKIGTPARPANERRDYFWWDVVRSIDAGYPVILNWVVPPNRKPIRGVKGSPNPSYGGGTTYHYVTCVGWSDEGNNGRPSLLIADSGFAPNVYWVDFETAFQLIHSDNYKGYAFADHPLQPPPAGVKVPPGVPIAGTAPTPAPAPAPPPAIVKPAGKIADPGVYLLTKANRYENRGGKPWPFWIALHTSESRSRARDLRQYCETHEVSYHGIGDDREVIRMVRDEDGSWSAVGANNLAYHYCFSSSFAGWSREAWLDPNPADGYNEREALRLGAKQVAFWIQLSIERGRPIPLEWIKGRGTPPWGHNGICDHSSFGAWGGGHSDVGHNFPVNTFMDDVRFWLTGTEAPPIAPAPPVVVAGTNPDRYADWLEYAGKPNPNRDRVAAIQAAMNRPPTPFGLDVDGIFGPLTRLAVIGFQQHVHLVADGIVGPMTAAALNP</sequence>
<dbReference type="Gene3D" id="3.90.70.10">
    <property type="entry name" value="Cysteine proteinases"/>
    <property type="match status" value="1"/>
</dbReference>
<evidence type="ECO:0000259" key="1">
    <source>
        <dbReference type="Pfam" id="PF01471"/>
    </source>
</evidence>
<dbReference type="Proteomes" id="UP000294943">
    <property type="component" value="Segment"/>
</dbReference>
<dbReference type="SUPFAM" id="SSF55846">
    <property type="entry name" value="N-acetylmuramoyl-L-alanine amidase-like"/>
    <property type="match status" value="1"/>
</dbReference>
<evidence type="ECO:0000313" key="4">
    <source>
        <dbReference type="Proteomes" id="UP000294943"/>
    </source>
</evidence>
<proteinExistence type="predicted"/>
<dbReference type="InterPro" id="IPR039564">
    <property type="entry name" value="Peptidase_C39-like"/>
</dbReference>
<dbReference type="InterPro" id="IPR002477">
    <property type="entry name" value="Peptidoglycan-bd-like"/>
</dbReference>
<dbReference type="EMBL" id="MK494105">
    <property type="protein sequence ID" value="QBP30242.1"/>
    <property type="molecule type" value="Genomic_DNA"/>
</dbReference>
<dbReference type="GeneID" id="63926256"/>
<dbReference type="Gene3D" id="3.40.80.10">
    <property type="entry name" value="Peptidoglycan recognition protein-like"/>
    <property type="match status" value="1"/>
</dbReference>
<accession>A0A482JFG7</accession>
<dbReference type="InterPro" id="IPR036365">
    <property type="entry name" value="PGBD-like_sf"/>
</dbReference>
<keyword evidence="4" id="KW-1185">Reference proteome</keyword>
<dbReference type="KEGG" id="vg:63926256"/>
<dbReference type="GO" id="GO:0009253">
    <property type="term" value="P:peptidoglycan catabolic process"/>
    <property type="evidence" value="ECO:0007669"/>
    <property type="project" value="InterPro"/>
</dbReference>